<dbReference type="EMBL" id="JAPHEG010000004">
    <property type="protein sequence ID" value="MDF2953738.1"/>
    <property type="molecule type" value="Genomic_DNA"/>
</dbReference>
<proteinExistence type="predicted"/>
<dbReference type="Proteomes" id="UP001144110">
    <property type="component" value="Unassembled WGS sequence"/>
</dbReference>
<organism evidence="1 2">
    <name type="scientific">Candidatus Thermodesulfobacterium syntrophicum</name>
    <dbReference type="NCBI Taxonomy" id="3060442"/>
    <lineage>
        <taxon>Bacteria</taxon>
        <taxon>Pseudomonadati</taxon>
        <taxon>Thermodesulfobacteriota</taxon>
        <taxon>Thermodesulfobacteria</taxon>
        <taxon>Thermodesulfobacteriales</taxon>
        <taxon>Thermodesulfobacteriaceae</taxon>
        <taxon>Thermodesulfobacterium</taxon>
    </lineage>
</organism>
<gene>
    <name evidence="1" type="ORF">OD816_000983</name>
</gene>
<protein>
    <submittedName>
        <fullName evidence="1">Uncharacterized protein</fullName>
    </submittedName>
</protein>
<accession>A0AAE3P4A7</accession>
<reference evidence="1" key="1">
    <citation type="submission" date="2022-11" db="EMBL/GenBank/DDBJ databases">
        <title>Candidatus Alkanophaga archaea from heated hydrothermal vent sediment oxidize petroleum alkanes.</title>
        <authorList>
            <person name="Zehnle H."/>
            <person name="Laso-Perez R."/>
            <person name="Lipp J."/>
            <person name="Teske A."/>
            <person name="Wegener G."/>
        </authorList>
    </citation>
    <scope>NUCLEOTIDE SEQUENCE</scope>
    <source>
        <strain evidence="1">MCA70</strain>
    </source>
</reference>
<comment type="caution">
    <text evidence="1">The sequence shown here is derived from an EMBL/GenBank/DDBJ whole genome shotgun (WGS) entry which is preliminary data.</text>
</comment>
<evidence type="ECO:0000313" key="2">
    <source>
        <dbReference type="Proteomes" id="UP001144110"/>
    </source>
</evidence>
<evidence type="ECO:0000313" key="1">
    <source>
        <dbReference type="EMBL" id="MDF2953738.1"/>
    </source>
</evidence>
<name>A0AAE3P4A7_9BACT</name>
<sequence length="233" mass="28320">MKDYTTIVKSLLKNEISNPQIFNDFKTQIIQLIKKVFRKVFGRDVEKSFKKYYGDDYLKDIFGEFLLRLTQKRDNILNLDFINEGYLFVIIQNIIYRHLSSNFKLIKKQKPIAEVFSKKKENSVNEVSAEIPSTYFVDCLKNLRYLELYEDFLKRLKEKDKEVLCYYLGKYFLNKELIIENLSQSALYKRWERLKKKLYDYYIPLADKDLFEDLKIIFEKFLSDYCLKRYSYK</sequence>
<dbReference type="AlphaFoldDB" id="A0AAE3P4A7"/>